<dbReference type="Proteomes" id="UP001064632">
    <property type="component" value="Chromosome"/>
</dbReference>
<evidence type="ECO:0000256" key="12">
    <source>
        <dbReference type="SAM" id="Phobius"/>
    </source>
</evidence>
<comment type="cofactor">
    <cofactor evidence="1">
        <name>FAD</name>
        <dbReference type="ChEBI" id="CHEBI:57692"/>
    </cofactor>
</comment>
<reference evidence="16" key="1">
    <citation type="submission" date="2022-09" db="EMBL/GenBank/DDBJ databases">
        <title>Tahibacter sp. nov., isolated from a fresh water.</title>
        <authorList>
            <person name="Baek J.H."/>
            <person name="Lee J.K."/>
            <person name="Kim J.M."/>
            <person name="Jeon C.O."/>
        </authorList>
    </citation>
    <scope>NUCLEOTIDE SEQUENCE</scope>
    <source>
        <strain evidence="16">W38</strain>
    </source>
</reference>
<dbReference type="InterPro" id="IPR050415">
    <property type="entry name" value="MRET"/>
</dbReference>
<keyword evidence="2" id="KW-0285">Flavoprotein</keyword>
<name>A0ABY6BCL8_9GAMM</name>
<keyword evidence="13" id="KW-0732">Signal</keyword>
<evidence type="ECO:0000256" key="10">
    <source>
        <dbReference type="ARBA" id="ARBA00061434"/>
    </source>
</evidence>
<dbReference type="InterPro" id="IPR006058">
    <property type="entry name" value="2Fe2S_fd_BS"/>
</dbReference>
<evidence type="ECO:0000256" key="4">
    <source>
        <dbReference type="ARBA" id="ARBA00022723"/>
    </source>
</evidence>
<evidence type="ECO:0000259" key="14">
    <source>
        <dbReference type="PROSITE" id="PS51085"/>
    </source>
</evidence>
<evidence type="ECO:0000256" key="6">
    <source>
        <dbReference type="ARBA" id="ARBA00023002"/>
    </source>
</evidence>
<dbReference type="RefSeq" id="WP_261693056.1">
    <property type="nucleotide sequence ID" value="NZ_CP104694.1"/>
</dbReference>
<dbReference type="InterPro" id="IPR036010">
    <property type="entry name" value="2Fe-2S_ferredoxin-like_sf"/>
</dbReference>
<keyword evidence="5" id="KW-0274">FAD</keyword>
<dbReference type="InterPro" id="IPR017938">
    <property type="entry name" value="Riboflavin_synthase-like_b-brl"/>
</dbReference>
<keyword evidence="12" id="KW-1133">Transmembrane helix</keyword>
<dbReference type="InterPro" id="IPR039261">
    <property type="entry name" value="FNR_nucleotide-bd"/>
</dbReference>
<keyword evidence="12" id="KW-0472">Membrane</keyword>
<dbReference type="PROSITE" id="PS51384">
    <property type="entry name" value="FAD_FR"/>
    <property type="match status" value="1"/>
</dbReference>
<keyword evidence="12" id="KW-0812">Transmembrane</keyword>
<feature type="signal peptide" evidence="13">
    <location>
        <begin position="1"/>
        <end position="23"/>
    </location>
</feature>
<evidence type="ECO:0000259" key="15">
    <source>
        <dbReference type="PROSITE" id="PS51384"/>
    </source>
</evidence>
<dbReference type="PRINTS" id="PR00371">
    <property type="entry name" value="FPNCR"/>
</dbReference>
<evidence type="ECO:0000256" key="7">
    <source>
        <dbReference type="ARBA" id="ARBA00023004"/>
    </source>
</evidence>
<organism evidence="16 17">
    <name type="scientific">Tahibacter amnicola</name>
    <dbReference type="NCBI Taxonomy" id="2976241"/>
    <lineage>
        <taxon>Bacteria</taxon>
        <taxon>Pseudomonadati</taxon>
        <taxon>Pseudomonadota</taxon>
        <taxon>Gammaproteobacteria</taxon>
        <taxon>Lysobacterales</taxon>
        <taxon>Rhodanobacteraceae</taxon>
        <taxon>Tahibacter</taxon>
    </lineage>
</organism>
<keyword evidence="6" id="KW-0560">Oxidoreductase</keyword>
<sequence>MKRSDCLLACLLAAALCARIAAAQDPAAEHASHHPSGTQPAPVAAPSDVRMPPSMAQPGAPATNMAQGMEKMMERMGAPPPKEIYPSLMELPDLPLEKREQVLKQARERMQVGAGLMSQAVDELAETARRDDYPAMQRATASLRQGIAQFESGLAAQRALAEGKAPRNIAMQWFKREMNLMPVGSAPAPHGFFGLSAFHYVTMVFTGALAAVLLWIFLARQRRASALAAQLVGAPAAVGNRMGDAFPASPLPVATSADLVPSTMTPAATGQPGPGLRAAMPVSTTGSWSGQLRVARIFRETANVKTFRLAPSAGEELPFAFEPGQFLTIAVNTNGKVVKRSYSIASSPCCHGWCEITVKHTPGGVVSGHLHEQVNVGDVLEATGPYGRFTFRGHEAPDVVLIAGGVGITPLMSSLRFLTDQSWAGEIWLIYACPRLEDVIFREELGYLAKRHPNLHVTLVLEEASESWSGELGFVTADLLTRTVPDLGTRRIHLCGPPPMLDAMGKIFTRLGVTPEQVHTELFLTPEVRCAPAGEAVPASVIATCSFSRSGKKALLPPDMTVLEAAEAVGVAIDYSCRQGFCGVCKVRVVAGQVTMEVDDGLTPADRAAGMVLACQARASADVTVEA</sequence>
<dbReference type="InterPro" id="IPR017927">
    <property type="entry name" value="FAD-bd_FR_type"/>
</dbReference>
<dbReference type="Gene3D" id="3.40.50.80">
    <property type="entry name" value="Nucleotide-binding domain of ferredoxin-NADP reductase (FNR) module"/>
    <property type="match status" value="1"/>
</dbReference>
<keyword evidence="7" id="KW-0408">Iron</keyword>
<proteinExistence type="inferred from homology"/>
<dbReference type="InterPro" id="IPR001041">
    <property type="entry name" value="2Fe-2S_ferredoxin-type"/>
</dbReference>
<evidence type="ECO:0000256" key="1">
    <source>
        <dbReference type="ARBA" id="ARBA00001974"/>
    </source>
</evidence>
<accession>A0ABY6BCL8</accession>
<evidence type="ECO:0000256" key="2">
    <source>
        <dbReference type="ARBA" id="ARBA00022630"/>
    </source>
</evidence>
<feature type="domain" description="2Fe-2S ferredoxin-type" evidence="14">
    <location>
        <begin position="543"/>
        <end position="627"/>
    </location>
</feature>
<keyword evidence="4" id="KW-0479">Metal-binding</keyword>
<evidence type="ECO:0000256" key="3">
    <source>
        <dbReference type="ARBA" id="ARBA00022714"/>
    </source>
</evidence>
<evidence type="ECO:0000313" key="16">
    <source>
        <dbReference type="EMBL" id="UXI66070.1"/>
    </source>
</evidence>
<evidence type="ECO:0000256" key="13">
    <source>
        <dbReference type="SAM" id="SignalP"/>
    </source>
</evidence>
<dbReference type="InterPro" id="IPR001433">
    <property type="entry name" value="OxRdtase_FAD/NAD-bd"/>
</dbReference>
<dbReference type="PANTHER" id="PTHR47354:SF6">
    <property type="entry name" value="NADH OXIDOREDUCTASE HCR"/>
    <property type="match status" value="1"/>
</dbReference>
<evidence type="ECO:0000256" key="11">
    <source>
        <dbReference type="SAM" id="MobiDB-lite"/>
    </source>
</evidence>
<feature type="chain" id="PRO_5047469627" evidence="13">
    <location>
        <begin position="24"/>
        <end position="627"/>
    </location>
</feature>
<comment type="cofactor">
    <cofactor evidence="9">
        <name>[2Fe-2S] cluster</name>
        <dbReference type="ChEBI" id="CHEBI:190135"/>
    </cofactor>
</comment>
<dbReference type="PANTHER" id="PTHR47354">
    <property type="entry name" value="NADH OXIDOREDUCTASE HCR"/>
    <property type="match status" value="1"/>
</dbReference>
<protein>
    <submittedName>
        <fullName evidence="16">FAD-binding oxidoreductase</fullName>
    </submittedName>
</protein>
<dbReference type="PROSITE" id="PS51085">
    <property type="entry name" value="2FE2S_FER_2"/>
    <property type="match status" value="1"/>
</dbReference>
<evidence type="ECO:0000256" key="8">
    <source>
        <dbReference type="ARBA" id="ARBA00023014"/>
    </source>
</evidence>
<dbReference type="PRINTS" id="PR00410">
    <property type="entry name" value="PHEHYDRXLASE"/>
</dbReference>
<keyword evidence="3" id="KW-0001">2Fe-2S</keyword>
<feature type="domain" description="FAD-binding FR-type" evidence="15">
    <location>
        <begin position="287"/>
        <end position="392"/>
    </location>
</feature>
<dbReference type="Pfam" id="PF00970">
    <property type="entry name" value="FAD_binding_6"/>
    <property type="match status" value="1"/>
</dbReference>
<evidence type="ECO:0000256" key="9">
    <source>
        <dbReference type="ARBA" id="ARBA00034078"/>
    </source>
</evidence>
<comment type="similarity">
    <text evidence="10">In the N-terminal section; belongs to the FAD-binding oxidoreductase type 6 family.</text>
</comment>
<dbReference type="SUPFAM" id="SSF52343">
    <property type="entry name" value="Ferredoxin reductase-like, C-terminal NADP-linked domain"/>
    <property type="match status" value="1"/>
</dbReference>
<keyword evidence="8" id="KW-0411">Iron-sulfur</keyword>
<feature type="region of interest" description="Disordered" evidence="11">
    <location>
        <begin position="28"/>
        <end position="62"/>
    </location>
</feature>
<dbReference type="CDD" id="cd06217">
    <property type="entry name" value="FNR_iron_sulfur_binding_3"/>
    <property type="match status" value="1"/>
</dbReference>
<dbReference type="Pfam" id="PF00111">
    <property type="entry name" value="Fer2"/>
    <property type="match status" value="1"/>
</dbReference>
<evidence type="ECO:0000256" key="5">
    <source>
        <dbReference type="ARBA" id="ARBA00022827"/>
    </source>
</evidence>
<dbReference type="Gene3D" id="3.10.20.30">
    <property type="match status" value="1"/>
</dbReference>
<dbReference type="EMBL" id="CP104694">
    <property type="protein sequence ID" value="UXI66070.1"/>
    <property type="molecule type" value="Genomic_DNA"/>
</dbReference>
<dbReference type="InterPro" id="IPR008333">
    <property type="entry name" value="Cbr1-like_FAD-bd_dom"/>
</dbReference>
<dbReference type="InterPro" id="IPR001709">
    <property type="entry name" value="Flavoprot_Pyr_Nucl_cyt_Rdtase"/>
</dbReference>
<evidence type="ECO:0000313" key="17">
    <source>
        <dbReference type="Proteomes" id="UP001064632"/>
    </source>
</evidence>
<dbReference type="Gene3D" id="2.40.30.10">
    <property type="entry name" value="Translation factors"/>
    <property type="match status" value="1"/>
</dbReference>
<dbReference type="SUPFAM" id="SSF63380">
    <property type="entry name" value="Riboflavin synthase domain-like"/>
    <property type="match status" value="1"/>
</dbReference>
<dbReference type="InterPro" id="IPR012675">
    <property type="entry name" value="Beta-grasp_dom_sf"/>
</dbReference>
<keyword evidence="17" id="KW-1185">Reference proteome</keyword>
<dbReference type="PROSITE" id="PS00197">
    <property type="entry name" value="2FE2S_FER_1"/>
    <property type="match status" value="1"/>
</dbReference>
<dbReference type="CDD" id="cd00207">
    <property type="entry name" value="fer2"/>
    <property type="match status" value="1"/>
</dbReference>
<dbReference type="Pfam" id="PF00175">
    <property type="entry name" value="NAD_binding_1"/>
    <property type="match status" value="1"/>
</dbReference>
<gene>
    <name evidence="16" type="ORF">N4264_15055</name>
</gene>
<dbReference type="SUPFAM" id="SSF54292">
    <property type="entry name" value="2Fe-2S ferredoxin-like"/>
    <property type="match status" value="1"/>
</dbReference>
<feature type="transmembrane region" description="Helical" evidence="12">
    <location>
        <begin position="197"/>
        <end position="218"/>
    </location>
</feature>